<evidence type="ECO:0000256" key="2">
    <source>
        <dbReference type="ARBA" id="ARBA00022801"/>
    </source>
</evidence>
<dbReference type="GO" id="GO:0005987">
    <property type="term" value="P:sucrose catabolic process"/>
    <property type="evidence" value="ECO:0007669"/>
    <property type="project" value="TreeGrafter"/>
</dbReference>
<dbReference type="Proteomes" id="UP000028045">
    <property type="component" value="Unassembled WGS sequence"/>
</dbReference>
<dbReference type="SMART" id="SM00640">
    <property type="entry name" value="Glyco_32"/>
    <property type="match status" value="1"/>
</dbReference>
<evidence type="ECO:0000259" key="5">
    <source>
        <dbReference type="Pfam" id="PF00251"/>
    </source>
</evidence>
<dbReference type="EMBL" id="KL648733">
    <property type="protein sequence ID" value="KEY64576.1"/>
    <property type="molecule type" value="Genomic_DNA"/>
</dbReference>
<proteinExistence type="inferred from homology"/>
<evidence type="ECO:0000256" key="1">
    <source>
        <dbReference type="ARBA" id="ARBA00009902"/>
    </source>
</evidence>
<dbReference type="Pfam" id="PF00251">
    <property type="entry name" value="Glyco_hydro_32N"/>
    <property type="match status" value="1"/>
</dbReference>
<dbReference type="OrthoDB" id="202537at2759"/>
<evidence type="ECO:0000259" key="6">
    <source>
        <dbReference type="Pfam" id="PF08244"/>
    </source>
</evidence>
<keyword evidence="8" id="KW-1185">Reference proteome</keyword>
<name>A0A084AGZ7_STACB</name>
<protein>
    <recommendedName>
        <fullName evidence="9">Glycosyl hydrolase family 32 N-terminal domain-containing protein</fullName>
    </recommendedName>
</protein>
<feature type="domain" description="Glycosyl hydrolase family 32 C-terminal" evidence="6">
    <location>
        <begin position="376"/>
        <end position="447"/>
    </location>
</feature>
<evidence type="ECO:0000256" key="4">
    <source>
        <dbReference type="RuleBase" id="RU362110"/>
    </source>
</evidence>
<reference evidence="7 8" key="1">
    <citation type="journal article" date="2014" name="BMC Genomics">
        <title>Comparative genome sequencing reveals chemotype-specific gene clusters in the toxigenic black mold Stachybotrys.</title>
        <authorList>
            <person name="Semeiks J."/>
            <person name="Borek D."/>
            <person name="Otwinowski Z."/>
            <person name="Grishin N.V."/>
        </authorList>
    </citation>
    <scope>NUCLEOTIDE SEQUENCE [LARGE SCALE GENOMIC DNA]</scope>
    <source>
        <strain evidence="8">CBS 109288 / IBT 7711</strain>
    </source>
</reference>
<evidence type="ECO:0000313" key="7">
    <source>
        <dbReference type="EMBL" id="KEY64576.1"/>
    </source>
</evidence>
<dbReference type="PANTHER" id="PTHR42800">
    <property type="entry name" value="EXOINULINASE INUD (AFU_ORTHOLOGUE AFUA_5G00480)"/>
    <property type="match status" value="1"/>
</dbReference>
<dbReference type="Gene3D" id="2.60.120.560">
    <property type="entry name" value="Exo-inulinase, domain 1"/>
    <property type="match status" value="1"/>
</dbReference>
<dbReference type="CDD" id="cd18621">
    <property type="entry name" value="GH32_XdINV-like"/>
    <property type="match status" value="1"/>
</dbReference>
<evidence type="ECO:0000256" key="3">
    <source>
        <dbReference type="ARBA" id="ARBA00023295"/>
    </source>
</evidence>
<comment type="similarity">
    <text evidence="1 4">Belongs to the glycosyl hydrolase 32 family.</text>
</comment>
<dbReference type="PANTHER" id="PTHR42800:SF3">
    <property type="entry name" value="GLYCOSYL HYDROLASE FAMILY 32 N-TERMINAL DOMAIN-CONTAINING PROTEIN"/>
    <property type="match status" value="1"/>
</dbReference>
<dbReference type="Gene3D" id="2.115.10.20">
    <property type="entry name" value="Glycosyl hydrolase domain, family 43"/>
    <property type="match status" value="1"/>
</dbReference>
<keyword evidence="2 4" id="KW-0378">Hydrolase</keyword>
<dbReference type="InterPro" id="IPR013148">
    <property type="entry name" value="Glyco_hydro_32_N"/>
</dbReference>
<sequence length="494" mass="55673">MSYHRFRPRSHFQAPHSWSNDPCGAVYVPEIKEYIICYQWNPGTTDGGNSAWGMARSKDLVTWRDCLPAIQNGQTYDALGVFSGSIVSRLIDGERVLFLFYTSVSALPIHWSKPYLKGCESQSVAVSKDFGETWSRFEGNPLLDVPPHADATTGWRDPFVSRWSSLSTLLGLNQETAYMMLASGKREHGPQLQLYRSDNFSDWSHVSTILDAKMDSEISEASSHRFGKNFECASFFSIGQLDYIIVGVEEDEFSQRHRSHLTLWLAGQLKLDDTGKPRFETLGHGLLDHGISYAPHIFRDAQDRLLQLGWADEAAKDQVIKAQGWAGTLVHPRELIQVIRPHLPDDLTNDHEWTLDSSTGLYTTLGIRPAHQVEALRGQQVASSLTESKDIQSTNFEVQASFNNLTGKEKLVLNVRQAPDSAEVTKLVFNLEQRRIEVDRSHSSLAGLGASTPDVATFNYSPERIFSFEYLLTILCWKYMPTIVLPSRLESTRL</sequence>
<organism evidence="7 8">
    <name type="scientific">Stachybotrys chartarum (strain CBS 109288 / IBT 7711)</name>
    <name type="common">Toxic black mold</name>
    <name type="synonym">Stilbospora chartarum</name>
    <dbReference type="NCBI Taxonomy" id="1280523"/>
    <lineage>
        <taxon>Eukaryota</taxon>
        <taxon>Fungi</taxon>
        <taxon>Dikarya</taxon>
        <taxon>Ascomycota</taxon>
        <taxon>Pezizomycotina</taxon>
        <taxon>Sordariomycetes</taxon>
        <taxon>Hypocreomycetidae</taxon>
        <taxon>Hypocreales</taxon>
        <taxon>Stachybotryaceae</taxon>
        <taxon>Stachybotrys</taxon>
    </lineage>
</organism>
<dbReference type="InterPro" id="IPR023296">
    <property type="entry name" value="Glyco_hydro_beta-prop_sf"/>
</dbReference>
<keyword evidence="3 4" id="KW-0326">Glycosidase</keyword>
<evidence type="ECO:0008006" key="9">
    <source>
        <dbReference type="Google" id="ProtNLM"/>
    </source>
</evidence>
<dbReference type="AlphaFoldDB" id="A0A084AGZ7"/>
<dbReference type="InterPro" id="IPR001362">
    <property type="entry name" value="Glyco_hydro_32"/>
</dbReference>
<feature type="domain" description="Glycosyl hydrolase family 32 N-terminal" evidence="5">
    <location>
        <begin position="11"/>
        <end position="335"/>
    </location>
</feature>
<dbReference type="SUPFAM" id="SSF75005">
    <property type="entry name" value="Arabinanase/levansucrase/invertase"/>
    <property type="match status" value="1"/>
</dbReference>
<dbReference type="Pfam" id="PF08244">
    <property type="entry name" value="Glyco_hydro_32C"/>
    <property type="match status" value="1"/>
</dbReference>
<dbReference type="InterPro" id="IPR013189">
    <property type="entry name" value="Glyco_hydro_32_C"/>
</dbReference>
<dbReference type="HOGENOM" id="CLU_013784_2_0_1"/>
<evidence type="ECO:0000313" key="8">
    <source>
        <dbReference type="Proteomes" id="UP000028045"/>
    </source>
</evidence>
<dbReference type="GO" id="GO:0004575">
    <property type="term" value="F:sucrose alpha-glucosidase activity"/>
    <property type="evidence" value="ECO:0007669"/>
    <property type="project" value="TreeGrafter"/>
</dbReference>
<accession>A0A084AGZ7</accession>
<gene>
    <name evidence="7" type="ORF">S7711_03638</name>
</gene>
<dbReference type="GO" id="GO:0005737">
    <property type="term" value="C:cytoplasm"/>
    <property type="evidence" value="ECO:0007669"/>
    <property type="project" value="TreeGrafter"/>
</dbReference>